<dbReference type="PRINTS" id="PR01652">
    <property type="entry name" value="SHAPEPROTEIN"/>
</dbReference>
<keyword evidence="4 6" id="KW-0133">Cell shape</keyword>
<dbReference type="PANTHER" id="PTHR42749">
    <property type="entry name" value="CELL SHAPE-DETERMINING PROTEIN MREB"/>
    <property type="match status" value="1"/>
</dbReference>
<comment type="subcellular location">
    <subcellularLocation>
        <location evidence="6">Cytoplasm</location>
    </subcellularLocation>
    <text evidence="6">Membrane-associated.</text>
</comment>
<organism evidence="7 8">
    <name type="scientific">Candidatus Uhrbacteria bacterium CG10_big_fil_rev_8_21_14_0_10_50_16</name>
    <dbReference type="NCBI Taxonomy" id="1975039"/>
    <lineage>
        <taxon>Bacteria</taxon>
        <taxon>Candidatus Uhriibacteriota</taxon>
    </lineage>
</organism>
<dbReference type="NCBIfam" id="NF010539">
    <property type="entry name" value="PRK13927.1"/>
    <property type="match status" value="1"/>
</dbReference>
<dbReference type="GO" id="GO:0005737">
    <property type="term" value="C:cytoplasm"/>
    <property type="evidence" value="ECO:0007669"/>
    <property type="project" value="UniProtKB-SubCell"/>
</dbReference>
<accession>A0A2H0RN45</accession>
<dbReference type="GO" id="GO:0005524">
    <property type="term" value="F:ATP binding"/>
    <property type="evidence" value="ECO:0007669"/>
    <property type="project" value="UniProtKB-KW"/>
</dbReference>
<gene>
    <name evidence="6" type="primary">mreB</name>
    <name evidence="7" type="ORF">COV06_00815</name>
</gene>
<keyword evidence="3 6" id="KW-0067">ATP-binding</keyword>
<dbReference type="NCBIfam" id="TIGR00904">
    <property type="entry name" value="mreB"/>
    <property type="match status" value="1"/>
</dbReference>
<dbReference type="Proteomes" id="UP000230084">
    <property type="component" value="Unassembled WGS sequence"/>
</dbReference>
<evidence type="ECO:0000256" key="2">
    <source>
        <dbReference type="ARBA" id="ARBA00022741"/>
    </source>
</evidence>
<protein>
    <recommendedName>
        <fullName evidence="6">Cell shape-determining protein MreB</fullName>
    </recommendedName>
</protein>
<keyword evidence="1 6" id="KW-0963">Cytoplasm</keyword>
<dbReference type="InterPro" id="IPR004753">
    <property type="entry name" value="MreB"/>
</dbReference>
<comment type="caution">
    <text evidence="6">Lacks conserved residue(s) required for the propagation of feature annotation.</text>
</comment>
<feature type="binding site" evidence="6">
    <location>
        <begin position="213"/>
        <end position="216"/>
    </location>
    <ligand>
        <name>ATP</name>
        <dbReference type="ChEBI" id="CHEBI:30616"/>
    </ligand>
</feature>
<reference evidence="7 8" key="1">
    <citation type="submission" date="2017-09" db="EMBL/GenBank/DDBJ databases">
        <title>Depth-based differentiation of microbial function through sediment-hosted aquifers and enrichment of novel symbionts in the deep terrestrial subsurface.</title>
        <authorList>
            <person name="Probst A.J."/>
            <person name="Ladd B."/>
            <person name="Jarett J.K."/>
            <person name="Geller-Mcgrath D.E."/>
            <person name="Sieber C.M."/>
            <person name="Emerson J.B."/>
            <person name="Anantharaman K."/>
            <person name="Thomas B.C."/>
            <person name="Malmstrom R."/>
            <person name="Stieglmeier M."/>
            <person name="Klingl A."/>
            <person name="Woyke T."/>
            <person name="Ryan C.M."/>
            <person name="Banfield J.F."/>
        </authorList>
    </citation>
    <scope>NUCLEOTIDE SEQUENCE [LARGE SCALE GENOMIC DNA]</scope>
    <source>
        <strain evidence="7">CG10_big_fil_rev_8_21_14_0_10_50_16</strain>
    </source>
</reference>
<name>A0A2H0RN45_9BACT</name>
<keyword evidence="2 6" id="KW-0547">Nucleotide-binding</keyword>
<dbReference type="GO" id="GO:0008360">
    <property type="term" value="P:regulation of cell shape"/>
    <property type="evidence" value="ECO:0007669"/>
    <property type="project" value="UniProtKB-UniRule"/>
</dbReference>
<evidence type="ECO:0000256" key="4">
    <source>
        <dbReference type="ARBA" id="ARBA00022960"/>
    </source>
</evidence>
<evidence type="ECO:0000313" key="7">
    <source>
        <dbReference type="EMBL" id="PIR47928.1"/>
    </source>
</evidence>
<sequence length="355" mass="38221">MFKQLLGKFSKDLGIDLGTTNTLVYSQEKGIVINEPSVVAMNSRTGQILAVGRDARNMIDKTPPHISTVRPLVKGVISDFEVTEKMLKHFIDVVHSETFTFVPRPRVVVGVPLEITEVERKAVEDAVLSAGAREVFLVEAPMAAAIGGRLPVMESVGSMLVDLGGGTTEIAAVSLGGVVTWKSLTIAGEELNKNIVQYARDTFNLLIGDKVAEEIKIKIGSAATLSEPLVIPMRGRDLISGLPREIVVNDTQIREAMSRSIKFIIDNIKATLEVTPPELVADIYERGLILVGGGALLTNLDEAIAKEIQIPVRIADDPLACVARGTGALLDNPALLRDLALPSATDDRRSFLSKI</sequence>
<dbReference type="Pfam" id="PF06723">
    <property type="entry name" value="MreB_Mbl"/>
    <property type="match status" value="1"/>
</dbReference>
<dbReference type="InterPro" id="IPR043129">
    <property type="entry name" value="ATPase_NBD"/>
</dbReference>
<dbReference type="AlphaFoldDB" id="A0A2H0RN45"/>
<evidence type="ECO:0000256" key="1">
    <source>
        <dbReference type="ARBA" id="ARBA00022490"/>
    </source>
</evidence>
<dbReference type="PANTHER" id="PTHR42749:SF1">
    <property type="entry name" value="CELL SHAPE-DETERMINING PROTEIN MREB"/>
    <property type="match status" value="1"/>
</dbReference>
<evidence type="ECO:0000256" key="5">
    <source>
        <dbReference type="ARBA" id="ARBA00023458"/>
    </source>
</evidence>
<dbReference type="CDD" id="cd10225">
    <property type="entry name" value="ASKHA_NBD_MreB-like"/>
    <property type="match status" value="1"/>
</dbReference>
<comment type="caution">
    <text evidence="7">The sequence shown here is derived from an EMBL/GenBank/DDBJ whole genome shotgun (WGS) entry which is preliminary data.</text>
</comment>
<comment type="function">
    <text evidence="6">Forms membrane-associated dynamic filaments that are essential for cell shape determination. Acts by regulating cell wall synthesis and cell elongation, and thus cell shape. A feedback loop between cell geometry and MreB localization may maintain elongated cell shape by targeting cell wall growth to regions of negative cell wall curvature.</text>
</comment>
<proteinExistence type="inferred from homology"/>
<dbReference type="HAMAP" id="MF_02207">
    <property type="entry name" value="MreB"/>
    <property type="match status" value="1"/>
</dbReference>
<dbReference type="EMBL" id="PCYM01000001">
    <property type="protein sequence ID" value="PIR47928.1"/>
    <property type="molecule type" value="Genomic_DNA"/>
</dbReference>
<comment type="subunit">
    <text evidence="6">Forms polymers.</text>
</comment>
<dbReference type="Gene3D" id="3.30.420.40">
    <property type="match status" value="2"/>
</dbReference>
<dbReference type="InterPro" id="IPR056546">
    <property type="entry name" value="MreB_MamK-like"/>
</dbReference>
<comment type="similarity">
    <text evidence="5 6">Belongs to the FtsA/MreB family.</text>
</comment>
<feature type="binding site" evidence="6">
    <location>
        <begin position="165"/>
        <end position="167"/>
    </location>
    <ligand>
        <name>ATP</name>
        <dbReference type="ChEBI" id="CHEBI:30616"/>
    </ligand>
</feature>
<dbReference type="GO" id="GO:0000902">
    <property type="term" value="P:cell morphogenesis"/>
    <property type="evidence" value="ECO:0007669"/>
    <property type="project" value="InterPro"/>
</dbReference>
<dbReference type="SUPFAM" id="SSF53067">
    <property type="entry name" value="Actin-like ATPase domain"/>
    <property type="match status" value="2"/>
</dbReference>
<feature type="binding site" evidence="6">
    <location>
        <begin position="293"/>
        <end position="296"/>
    </location>
    <ligand>
        <name>ATP</name>
        <dbReference type="ChEBI" id="CHEBI:30616"/>
    </ligand>
</feature>
<evidence type="ECO:0000313" key="8">
    <source>
        <dbReference type="Proteomes" id="UP000230084"/>
    </source>
</evidence>
<evidence type="ECO:0000256" key="6">
    <source>
        <dbReference type="HAMAP-Rule" id="MF_02207"/>
    </source>
</evidence>
<evidence type="ECO:0000256" key="3">
    <source>
        <dbReference type="ARBA" id="ARBA00022840"/>
    </source>
</evidence>